<evidence type="ECO:0000313" key="2">
    <source>
        <dbReference type="EMBL" id="MFC3549494.1"/>
    </source>
</evidence>
<dbReference type="EMBL" id="JBHRXK010000001">
    <property type="protein sequence ID" value="MFC3549494.1"/>
    <property type="molecule type" value="Genomic_DNA"/>
</dbReference>
<organism evidence="2 3">
    <name type="scientific">Lysobacter cavernae</name>
    <dbReference type="NCBI Taxonomy" id="1685901"/>
    <lineage>
        <taxon>Bacteria</taxon>
        <taxon>Pseudomonadati</taxon>
        <taxon>Pseudomonadota</taxon>
        <taxon>Gammaproteobacteria</taxon>
        <taxon>Lysobacterales</taxon>
        <taxon>Lysobacteraceae</taxon>
        <taxon>Lysobacter</taxon>
    </lineage>
</organism>
<reference evidence="3" key="1">
    <citation type="journal article" date="2019" name="Int. J. Syst. Evol. Microbiol.">
        <title>The Global Catalogue of Microorganisms (GCM) 10K type strain sequencing project: providing services to taxonomists for standard genome sequencing and annotation.</title>
        <authorList>
            <consortium name="The Broad Institute Genomics Platform"/>
            <consortium name="The Broad Institute Genome Sequencing Center for Infectious Disease"/>
            <person name="Wu L."/>
            <person name="Ma J."/>
        </authorList>
    </citation>
    <scope>NUCLEOTIDE SEQUENCE [LARGE SCALE GENOMIC DNA]</scope>
    <source>
        <strain evidence="3">KCTC 42875</strain>
    </source>
</reference>
<feature type="region of interest" description="Disordered" evidence="1">
    <location>
        <begin position="757"/>
        <end position="781"/>
    </location>
</feature>
<gene>
    <name evidence="2" type="ORF">ACFOLC_00520</name>
</gene>
<evidence type="ECO:0008006" key="4">
    <source>
        <dbReference type="Google" id="ProtNLM"/>
    </source>
</evidence>
<comment type="caution">
    <text evidence="2">The sequence shown here is derived from an EMBL/GenBank/DDBJ whole genome shotgun (WGS) entry which is preliminary data.</text>
</comment>
<sequence length="781" mass="87172">MNPHFSAFIQLGKELAATRGVVWEIPLDQNGMAVKGHDWDLTALAGGVAPKHRLRHFSSERSVLDALNAARSSSGLPLLSHSTLSPAWQDLIKAAVMEQLFVRRNSFGHIANNVARPLRVIATCAAGTEPWSVTVDEMALAVRTGNSIQASGKLGDLIAGLTKVLFDTNHLADVGPLYPALATTRLQPRLERRSKFLKSHSEIRHNLEDRKRAERLPERRAFWELVRIIMTEQPLTFMDELRFAAIRIMILTGFRIGEATLLPAEWRTDRHYYDSKQRPAGELGGYSQSLMIRHFAEKQQAKNADSKVLIDKTHYVPQMFEEIVSETLTRAAAITSPLRHTLRKQTESGRFIPEFGVSDLVPATQIYTRLTGNAFWLELSEEQKRPWIQKCRQHYAAECFDELQQMQGELHSSGNGTMSATARMFYRRMAKYERKDGASIASIASIALLDADGNATSLQRDMSQVFVRIGELETYLRAASASKLPDTDPFRLPDRDFDSWEFLFLHPKRSLAEERNDGICDVTRYIAVGRPDTSLVSLSLGEQKSCDTLFKRYGQSDGDKALVLTSHTLRHLQNTELFRLGVADTIISKRFNRRSVAQSYEYDHRSLAEELDQLELPVDVEMALGEKASTVAKMIQSGKASGPIVDAFKRIQSSEGDAAAFEFLKVEADGFHATPYGHCLNSFTVDPCPKHLECFSGCRHLSATNLPENRGHLRTLELKLAAAVETAEAKPSKSIGRTNQIQHAKVRLEGVRTLLATKPGEKPFPDGPDLSIPRSAGVMDG</sequence>
<evidence type="ECO:0000313" key="3">
    <source>
        <dbReference type="Proteomes" id="UP001595740"/>
    </source>
</evidence>
<name>A0ABV7RIS2_9GAMM</name>
<proteinExistence type="predicted"/>
<dbReference type="Proteomes" id="UP001595740">
    <property type="component" value="Unassembled WGS sequence"/>
</dbReference>
<protein>
    <recommendedName>
        <fullName evidence="4">Integrase</fullName>
    </recommendedName>
</protein>
<accession>A0ABV7RIS2</accession>
<evidence type="ECO:0000256" key="1">
    <source>
        <dbReference type="SAM" id="MobiDB-lite"/>
    </source>
</evidence>
<keyword evidence="3" id="KW-1185">Reference proteome</keyword>
<dbReference type="RefSeq" id="WP_386756733.1">
    <property type="nucleotide sequence ID" value="NZ_JBHRXK010000001.1"/>
</dbReference>